<dbReference type="EMBL" id="UINC01035998">
    <property type="protein sequence ID" value="SVB29292.1"/>
    <property type="molecule type" value="Genomic_DNA"/>
</dbReference>
<sequence>MKMKIFLLPTIVILGMPGLLKAEESGKHLFILSGQSNMARFKPALWFTPGISEALGADNVIVSFHAQGGQPISKWYKEWKSGKGETDPDAGKIYDAMMEATKAKMEGEKIRTVTFVWMQGEADSKAQNSDVYLASLNGLKKQLEQDLKRTDLNFIIG</sequence>
<organism evidence="3">
    <name type="scientific">marine metagenome</name>
    <dbReference type="NCBI Taxonomy" id="408172"/>
    <lineage>
        <taxon>unclassified sequences</taxon>
        <taxon>metagenomes</taxon>
        <taxon>ecological metagenomes</taxon>
    </lineage>
</organism>
<dbReference type="GO" id="GO:0016787">
    <property type="term" value="F:hydrolase activity"/>
    <property type="evidence" value="ECO:0007669"/>
    <property type="project" value="UniProtKB-KW"/>
</dbReference>
<reference evidence="3" key="1">
    <citation type="submission" date="2018-05" db="EMBL/GenBank/DDBJ databases">
        <authorList>
            <person name="Lanie J.A."/>
            <person name="Ng W.-L."/>
            <person name="Kazmierczak K.M."/>
            <person name="Andrzejewski T.M."/>
            <person name="Davidsen T.M."/>
            <person name="Wayne K.J."/>
            <person name="Tettelin H."/>
            <person name="Glass J.I."/>
            <person name="Rusch D."/>
            <person name="Podicherti R."/>
            <person name="Tsui H.-C.T."/>
            <person name="Winkler M.E."/>
        </authorList>
    </citation>
    <scope>NUCLEOTIDE SEQUENCE</scope>
</reference>
<dbReference type="AlphaFoldDB" id="A0A382CTY8"/>
<keyword evidence="1" id="KW-0378">Hydrolase</keyword>
<dbReference type="Gene3D" id="3.40.50.1110">
    <property type="entry name" value="SGNH hydrolase"/>
    <property type="match status" value="1"/>
</dbReference>
<dbReference type="PANTHER" id="PTHR31988:SF19">
    <property type="entry name" value="9-O-ACETYL-N-ACETYLNEURAMINIC ACID DEACETYLASE-RELATED"/>
    <property type="match status" value="1"/>
</dbReference>
<accession>A0A382CTY8</accession>
<proteinExistence type="predicted"/>
<dbReference type="SUPFAM" id="SSF52266">
    <property type="entry name" value="SGNH hydrolase"/>
    <property type="match status" value="1"/>
</dbReference>
<dbReference type="Pfam" id="PF03629">
    <property type="entry name" value="SASA"/>
    <property type="match status" value="1"/>
</dbReference>
<dbReference type="InterPro" id="IPR036514">
    <property type="entry name" value="SGNH_hydro_sf"/>
</dbReference>
<protein>
    <recommendedName>
        <fullName evidence="2">Sialate O-acetylesterase domain-containing protein</fullName>
    </recommendedName>
</protein>
<evidence type="ECO:0000256" key="1">
    <source>
        <dbReference type="ARBA" id="ARBA00022801"/>
    </source>
</evidence>
<name>A0A382CTY8_9ZZZZ</name>
<feature type="domain" description="Sialate O-acetylesterase" evidence="2">
    <location>
        <begin position="42"/>
        <end position="157"/>
    </location>
</feature>
<evidence type="ECO:0000313" key="3">
    <source>
        <dbReference type="EMBL" id="SVB29292.1"/>
    </source>
</evidence>
<gene>
    <name evidence="3" type="ORF">METZ01_LOCUS182146</name>
</gene>
<dbReference type="InterPro" id="IPR005181">
    <property type="entry name" value="SASA"/>
</dbReference>
<dbReference type="PANTHER" id="PTHR31988">
    <property type="entry name" value="ESTERASE, PUTATIVE (DUF303)-RELATED"/>
    <property type="match status" value="1"/>
</dbReference>
<evidence type="ECO:0000259" key="2">
    <source>
        <dbReference type="Pfam" id="PF03629"/>
    </source>
</evidence>
<feature type="non-terminal residue" evidence="3">
    <location>
        <position position="157"/>
    </location>
</feature>
<dbReference type="InterPro" id="IPR052940">
    <property type="entry name" value="Carb_Esterase_6"/>
</dbReference>